<feature type="transmembrane region" description="Helical" evidence="1">
    <location>
        <begin position="28"/>
        <end position="50"/>
    </location>
</feature>
<dbReference type="EMBL" id="BARW01000101">
    <property type="protein sequence ID" value="GAI70078.1"/>
    <property type="molecule type" value="Genomic_DNA"/>
</dbReference>
<keyword evidence="1" id="KW-1133">Transmembrane helix</keyword>
<feature type="transmembrane region" description="Helical" evidence="1">
    <location>
        <begin position="56"/>
        <end position="73"/>
    </location>
</feature>
<reference evidence="2" key="1">
    <citation type="journal article" date="2014" name="Front. Microbiol.">
        <title>High frequency of phylogenetically diverse reductive dehalogenase-homologous genes in deep subseafloor sedimentary metagenomes.</title>
        <authorList>
            <person name="Kawai M."/>
            <person name="Futagami T."/>
            <person name="Toyoda A."/>
            <person name="Takaki Y."/>
            <person name="Nishi S."/>
            <person name="Hori S."/>
            <person name="Arai W."/>
            <person name="Tsubouchi T."/>
            <person name="Morono Y."/>
            <person name="Uchiyama I."/>
            <person name="Ito T."/>
            <person name="Fujiyama A."/>
            <person name="Inagaki F."/>
            <person name="Takami H."/>
        </authorList>
    </citation>
    <scope>NUCLEOTIDE SEQUENCE</scope>
    <source>
        <strain evidence="2">Expedition CK06-06</strain>
    </source>
</reference>
<keyword evidence="1" id="KW-0812">Transmembrane</keyword>
<dbReference type="AlphaFoldDB" id="X1QPC0"/>
<name>X1QPC0_9ZZZZ</name>
<evidence type="ECO:0000313" key="2">
    <source>
        <dbReference type="EMBL" id="GAI70078.1"/>
    </source>
</evidence>
<keyword evidence="1" id="KW-0472">Membrane</keyword>
<proteinExistence type="predicted"/>
<comment type="caution">
    <text evidence="2">The sequence shown here is derived from an EMBL/GenBank/DDBJ whole genome shotgun (WGS) entry which is preliminary data.</text>
</comment>
<gene>
    <name evidence="2" type="ORF">S12H4_00705</name>
</gene>
<organism evidence="2">
    <name type="scientific">marine sediment metagenome</name>
    <dbReference type="NCBI Taxonomy" id="412755"/>
    <lineage>
        <taxon>unclassified sequences</taxon>
        <taxon>metagenomes</taxon>
        <taxon>ecological metagenomes</taxon>
    </lineage>
</organism>
<protein>
    <submittedName>
        <fullName evidence="2">Uncharacterized protein</fullName>
    </submittedName>
</protein>
<sequence>MLPRARMRARHDARAYARETSPDMSDNVVKLGILGLMAVTVAVLGSLVALGHNSGITMALIAVCGGSGVLGVWERLKK</sequence>
<accession>X1QPC0</accession>
<evidence type="ECO:0000256" key="1">
    <source>
        <dbReference type="SAM" id="Phobius"/>
    </source>
</evidence>